<evidence type="ECO:0000256" key="4">
    <source>
        <dbReference type="ARBA" id="ARBA00022741"/>
    </source>
</evidence>
<dbReference type="FunFam" id="3.40.50.300:FF:000668">
    <property type="entry name" value="Chromosomal replication initiator protein DnaA"/>
    <property type="match status" value="1"/>
</dbReference>
<sequence>MDTNEIWQAVLAQIQFQASPANFATWFQNTRILEKKDGGVVIATPNAFSKEWLENKYHKLICKILHTLDQEIKEVKYVVSSGGLKIKQENTLVKNDLLQPSFQEFAAQKETGLNSRYRFENFVVGPFNELAQAAALAVVKNPGRNYNPLFIYGGVGLGKTHLLQAMGNEVAQKEPKNIIRYISSEKLVSGVVQAIRNKTMDKFKAAYSAVDMLIVDDIQFFAGKEKSQEEFFHLFNTLYGQNKQIILSSDRPPQAIASLEDRLRSRFEGGMIADIGYPDLETRVAILKTKAQEKNTRLPEEVYNFIAVNFPRNIRELEGALNRLVAFQEANRKTPDLSIAKTLLKTILVSPSRINDRKIIQTVAEFYDLKEADLLENSRKKEIVQPRQVAMYFLREDLKRSFPFIGRRFGGKDHTTIMHACAKIKKVIAENDKLNNELELIKQRIYR</sequence>
<evidence type="ECO:0000313" key="16">
    <source>
        <dbReference type="Proteomes" id="UP000179258"/>
    </source>
</evidence>
<comment type="caution">
    <text evidence="8">Lacks conserved residue(s) required for the propagation of feature annotation.</text>
</comment>
<feature type="region of interest" description="Domain IV, binds dsDNA" evidence="8">
    <location>
        <begin position="329"/>
        <end position="447"/>
    </location>
</feature>
<comment type="domain">
    <text evidence="8">Domain I is involved in oligomerization and binding regulators, domain II is flexibile and of varying length in different bacteria, domain III forms the AAA+ region, while domain IV binds dsDNA.</text>
</comment>
<dbReference type="CDD" id="cd06571">
    <property type="entry name" value="Bac_DnaA_C"/>
    <property type="match status" value="1"/>
</dbReference>
<dbReference type="InterPro" id="IPR020591">
    <property type="entry name" value="Chromosome_initiator_DnaA-like"/>
</dbReference>
<dbReference type="GO" id="GO:0005886">
    <property type="term" value="C:plasma membrane"/>
    <property type="evidence" value="ECO:0007669"/>
    <property type="project" value="TreeGrafter"/>
</dbReference>
<dbReference type="SUPFAM" id="SSF48295">
    <property type="entry name" value="TrpR-like"/>
    <property type="match status" value="1"/>
</dbReference>
<keyword evidence="5 8" id="KW-0067">ATP-binding</keyword>
<evidence type="ECO:0000256" key="3">
    <source>
        <dbReference type="ARBA" id="ARBA00022705"/>
    </source>
</evidence>
<dbReference type="Pfam" id="PF11638">
    <property type="entry name" value="DnaA_N"/>
    <property type="match status" value="1"/>
</dbReference>
<evidence type="ECO:0000256" key="2">
    <source>
        <dbReference type="ARBA" id="ARBA00022490"/>
    </source>
</evidence>
<evidence type="ECO:0000256" key="12">
    <source>
        <dbReference type="SAM" id="Coils"/>
    </source>
</evidence>
<feature type="domain" description="Chromosomal replication initiator DnaA C-terminal" evidence="14">
    <location>
        <begin position="355"/>
        <end position="424"/>
    </location>
</feature>
<evidence type="ECO:0000256" key="1">
    <source>
        <dbReference type="ARBA" id="ARBA00006583"/>
    </source>
</evidence>
<dbReference type="SUPFAM" id="SSF52540">
    <property type="entry name" value="P-loop containing nucleoside triphosphate hydrolases"/>
    <property type="match status" value="1"/>
</dbReference>
<dbReference type="InterPro" id="IPR010921">
    <property type="entry name" value="Trp_repressor/repl_initiator"/>
</dbReference>
<dbReference type="NCBIfam" id="TIGR00362">
    <property type="entry name" value="DnaA"/>
    <property type="match status" value="1"/>
</dbReference>
<keyword evidence="12" id="KW-0175">Coiled coil</keyword>
<dbReference type="GO" id="GO:0005524">
    <property type="term" value="F:ATP binding"/>
    <property type="evidence" value="ECO:0007669"/>
    <property type="project" value="UniProtKB-UniRule"/>
</dbReference>
<dbReference type="Gene3D" id="1.10.1750.10">
    <property type="match status" value="1"/>
</dbReference>
<dbReference type="InterPro" id="IPR013317">
    <property type="entry name" value="DnaA_dom"/>
</dbReference>
<dbReference type="HAMAP" id="MF_00377">
    <property type="entry name" value="DnaA_bact"/>
    <property type="match status" value="1"/>
</dbReference>
<reference evidence="15 16" key="1">
    <citation type="journal article" date="2016" name="Nat. Commun.">
        <title>Thousands of microbial genomes shed light on interconnected biogeochemical processes in an aquifer system.</title>
        <authorList>
            <person name="Anantharaman K."/>
            <person name="Brown C.T."/>
            <person name="Hug L.A."/>
            <person name="Sharon I."/>
            <person name="Castelle C.J."/>
            <person name="Probst A.J."/>
            <person name="Thomas B.C."/>
            <person name="Singh A."/>
            <person name="Wilkins M.J."/>
            <person name="Karaoz U."/>
            <person name="Brodie E.L."/>
            <person name="Williams K.H."/>
            <person name="Hubbard S.S."/>
            <person name="Banfield J.F."/>
        </authorList>
    </citation>
    <scope>NUCLEOTIDE SEQUENCE [LARGE SCALE GENOMIC DNA]</scope>
</reference>
<dbReference type="InterPro" id="IPR001957">
    <property type="entry name" value="Chromosome_initiator_DnaA"/>
</dbReference>
<dbReference type="Proteomes" id="UP000179258">
    <property type="component" value="Unassembled WGS sequence"/>
</dbReference>
<evidence type="ECO:0000256" key="6">
    <source>
        <dbReference type="ARBA" id="ARBA00023121"/>
    </source>
</evidence>
<comment type="function">
    <text evidence="8 10">Plays an essential role in the initiation and regulation of chromosomal replication. ATP-DnaA binds to the origin of replication (oriC) to initiate formation of the DNA replication initiation complex once per cell cycle. Binds the DnaA box (a 9 base pair repeat at the origin) and separates the double-stranded (ds)DNA. Forms a right-handed helical filament on oriC DNA; dsDNA binds to the exterior of the filament while single-stranded (ss)DNA is stabiized in the filament's interior. The ATP-DnaA-oriC complex binds and stabilizes one strand of the AT-rich DNA unwinding element (DUE), permitting loading of DNA polymerase. After initiation quickly degrades to an ADP-DnaA complex that is not apt for DNA replication. Binds acidic phospholipids.</text>
</comment>
<comment type="caution">
    <text evidence="15">The sequence shown here is derived from an EMBL/GenBank/DDBJ whole genome shotgun (WGS) entry which is preliminary data.</text>
</comment>
<evidence type="ECO:0000259" key="14">
    <source>
        <dbReference type="SMART" id="SM00760"/>
    </source>
</evidence>
<keyword evidence="6 8" id="KW-0446">Lipid-binding</keyword>
<dbReference type="InterPro" id="IPR038454">
    <property type="entry name" value="DnaA_N_sf"/>
</dbReference>
<comment type="subcellular location">
    <subcellularLocation>
        <location evidence="8">Cytoplasm</location>
    </subcellularLocation>
</comment>
<feature type="binding site" evidence="8">
    <location>
        <position position="158"/>
    </location>
    <ligand>
        <name>ATP</name>
        <dbReference type="ChEBI" id="CHEBI:30616"/>
    </ligand>
</feature>
<dbReference type="Gene3D" id="1.10.8.60">
    <property type="match status" value="1"/>
</dbReference>
<dbReference type="InterPro" id="IPR003593">
    <property type="entry name" value="AAA+_ATPase"/>
</dbReference>
<evidence type="ECO:0000256" key="11">
    <source>
        <dbReference type="RuleBase" id="RU004227"/>
    </source>
</evidence>
<dbReference type="Gene3D" id="3.40.50.300">
    <property type="entry name" value="P-loop containing nucleotide triphosphate hydrolases"/>
    <property type="match status" value="1"/>
</dbReference>
<comment type="similarity">
    <text evidence="1 8 11">Belongs to the DnaA family.</text>
</comment>
<dbReference type="CDD" id="cd00009">
    <property type="entry name" value="AAA"/>
    <property type="match status" value="1"/>
</dbReference>
<feature type="binding site" evidence="8">
    <location>
        <position position="156"/>
    </location>
    <ligand>
        <name>ATP</name>
        <dbReference type="ChEBI" id="CHEBI:30616"/>
    </ligand>
</feature>
<feature type="region of interest" description="Domain I, interacts with DnaA modulators" evidence="8">
    <location>
        <begin position="1"/>
        <end position="90"/>
    </location>
</feature>
<organism evidence="15 16">
    <name type="scientific">Candidatus Wildermuthbacteria bacterium RIFCSPHIGHO2_02_FULL_47_17</name>
    <dbReference type="NCBI Taxonomy" id="1802452"/>
    <lineage>
        <taxon>Bacteria</taxon>
        <taxon>Candidatus Wildermuthiibacteriota</taxon>
    </lineage>
</organism>
<evidence type="ECO:0000256" key="8">
    <source>
        <dbReference type="HAMAP-Rule" id="MF_00377"/>
    </source>
</evidence>
<evidence type="ECO:0000256" key="9">
    <source>
        <dbReference type="NCBIfam" id="TIGR00362"/>
    </source>
</evidence>
<gene>
    <name evidence="8" type="primary">dnaA</name>
    <name evidence="15" type="ORF">A3D59_03915</name>
</gene>
<dbReference type="GO" id="GO:0003688">
    <property type="term" value="F:DNA replication origin binding"/>
    <property type="evidence" value="ECO:0007669"/>
    <property type="project" value="UniProtKB-UniRule"/>
</dbReference>
<feature type="binding site" evidence="8">
    <location>
        <position position="160"/>
    </location>
    <ligand>
        <name>ATP</name>
        <dbReference type="ChEBI" id="CHEBI:30616"/>
    </ligand>
</feature>
<evidence type="ECO:0000259" key="13">
    <source>
        <dbReference type="SMART" id="SM00382"/>
    </source>
</evidence>
<dbReference type="InterPro" id="IPR027417">
    <property type="entry name" value="P-loop_NTPase"/>
</dbReference>
<evidence type="ECO:0000313" key="15">
    <source>
        <dbReference type="EMBL" id="OHA68277.1"/>
    </source>
</evidence>
<comment type="subunit">
    <text evidence="8">Oligomerizes as a right-handed, spiral filament on DNA at oriC.</text>
</comment>
<feature type="binding site" evidence="8">
    <location>
        <position position="159"/>
    </location>
    <ligand>
        <name>ATP</name>
        <dbReference type="ChEBI" id="CHEBI:30616"/>
    </ligand>
</feature>
<protein>
    <recommendedName>
        <fullName evidence="8 9">Chromosomal replication initiator protein DnaA</fullName>
    </recommendedName>
</protein>
<dbReference type="Pfam" id="PF08299">
    <property type="entry name" value="Bac_DnaA_C"/>
    <property type="match status" value="1"/>
</dbReference>
<evidence type="ECO:0000256" key="7">
    <source>
        <dbReference type="ARBA" id="ARBA00023125"/>
    </source>
</evidence>
<dbReference type="SMART" id="SM00382">
    <property type="entry name" value="AAA"/>
    <property type="match status" value="1"/>
</dbReference>
<dbReference type="Gene3D" id="3.30.300.180">
    <property type="match status" value="1"/>
</dbReference>
<keyword evidence="4 8" id="KW-0547">Nucleotide-binding</keyword>
<keyword evidence="3 8" id="KW-0235">DNA replication</keyword>
<dbReference type="PANTHER" id="PTHR30050">
    <property type="entry name" value="CHROMOSOMAL REPLICATION INITIATOR PROTEIN DNAA"/>
    <property type="match status" value="1"/>
</dbReference>
<accession>A0A1G2R6D2</accession>
<dbReference type="PRINTS" id="PR00051">
    <property type="entry name" value="DNAA"/>
</dbReference>
<name>A0A1G2R6D2_9BACT</name>
<dbReference type="InterPro" id="IPR024633">
    <property type="entry name" value="DnaA_N_dom"/>
</dbReference>
<feature type="coiled-coil region" evidence="12">
    <location>
        <begin position="417"/>
        <end position="444"/>
    </location>
</feature>
<dbReference type="PANTHER" id="PTHR30050:SF2">
    <property type="entry name" value="CHROMOSOMAL REPLICATION INITIATOR PROTEIN DNAA"/>
    <property type="match status" value="1"/>
</dbReference>
<dbReference type="GO" id="GO:0006270">
    <property type="term" value="P:DNA replication initiation"/>
    <property type="evidence" value="ECO:0007669"/>
    <property type="project" value="UniProtKB-UniRule"/>
</dbReference>
<keyword evidence="2 8" id="KW-0963">Cytoplasm</keyword>
<dbReference type="GO" id="GO:0006275">
    <property type="term" value="P:regulation of DNA replication"/>
    <property type="evidence" value="ECO:0007669"/>
    <property type="project" value="UniProtKB-UniRule"/>
</dbReference>
<feature type="region of interest" description="Domain III, AAA+ region" evidence="8">
    <location>
        <begin position="112"/>
        <end position="328"/>
    </location>
</feature>
<dbReference type="PROSITE" id="PS01008">
    <property type="entry name" value="DNAA"/>
    <property type="match status" value="1"/>
</dbReference>
<keyword evidence="7 8" id="KW-0238">DNA-binding</keyword>
<dbReference type="InterPro" id="IPR018312">
    <property type="entry name" value="Chromosome_initiator_DnaA_CS"/>
</dbReference>
<evidence type="ECO:0000256" key="5">
    <source>
        <dbReference type="ARBA" id="ARBA00022840"/>
    </source>
</evidence>
<dbReference type="SMART" id="SM00760">
    <property type="entry name" value="Bac_DnaA_C"/>
    <property type="match status" value="1"/>
</dbReference>
<dbReference type="InterPro" id="IPR013159">
    <property type="entry name" value="DnaA_C"/>
</dbReference>
<dbReference type="GO" id="GO:0005737">
    <property type="term" value="C:cytoplasm"/>
    <property type="evidence" value="ECO:0007669"/>
    <property type="project" value="UniProtKB-SubCell"/>
</dbReference>
<dbReference type="Pfam" id="PF00308">
    <property type="entry name" value="Bac_DnaA"/>
    <property type="match status" value="1"/>
</dbReference>
<feature type="domain" description="AAA+ ATPase" evidence="13">
    <location>
        <begin position="145"/>
        <end position="279"/>
    </location>
</feature>
<dbReference type="GO" id="GO:0008289">
    <property type="term" value="F:lipid binding"/>
    <property type="evidence" value="ECO:0007669"/>
    <property type="project" value="UniProtKB-KW"/>
</dbReference>
<evidence type="ECO:0000256" key="10">
    <source>
        <dbReference type="RuleBase" id="RU000577"/>
    </source>
</evidence>
<dbReference type="EMBL" id="MHTX01000019">
    <property type="protein sequence ID" value="OHA68277.1"/>
    <property type="molecule type" value="Genomic_DNA"/>
</dbReference>
<dbReference type="AlphaFoldDB" id="A0A1G2R6D2"/>
<proteinExistence type="inferred from homology"/>